<evidence type="ECO:0000313" key="10">
    <source>
        <dbReference type="Proteomes" id="UP000177309"/>
    </source>
</evidence>
<evidence type="ECO:0000259" key="8">
    <source>
        <dbReference type="Pfam" id="PF13190"/>
    </source>
</evidence>
<accession>A0A1F4TM31</accession>
<proteinExistence type="predicted"/>
<dbReference type="GO" id="GO:0005886">
    <property type="term" value="C:plasma membrane"/>
    <property type="evidence" value="ECO:0007669"/>
    <property type="project" value="UniProtKB-SubCell"/>
</dbReference>
<protein>
    <recommendedName>
        <fullName evidence="8">PDGLE domain-containing protein</fullName>
    </recommendedName>
</protein>
<dbReference type="Proteomes" id="UP000177309">
    <property type="component" value="Unassembled WGS sequence"/>
</dbReference>
<evidence type="ECO:0000256" key="7">
    <source>
        <dbReference type="SAM" id="SignalP"/>
    </source>
</evidence>
<organism evidence="9 10">
    <name type="scientific">candidate division WOR-1 bacterium RIFOXYC2_FULL_41_25</name>
    <dbReference type="NCBI Taxonomy" id="1802586"/>
    <lineage>
        <taxon>Bacteria</taxon>
        <taxon>Bacillati</taxon>
        <taxon>Saganbacteria</taxon>
    </lineage>
</organism>
<evidence type="ECO:0000313" key="9">
    <source>
        <dbReference type="EMBL" id="OGC33657.1"/>
    </source>
</evidence>
<dbReference type="AlphaFoldDB" id="A0A1F4TM31"/>
<keyword evidence="2" id="KW-1003">Cell membrane</keyword>
<evidence type="ECO:0000256" key="4">
    <source>
        <dbReference type="ARBA" id="ARBA00022989"/>
    </source>
</evidence>
<comment type="caution">
    <text evidence="9">The sequence shown here is derived from an EMBL/GenBank/DDBJ whole genome shotgun (WGS) entry which is preliminary data.</text>
</comment>
<dbReference type="Pfam" id="PF13190">
    <property type="entry name" value="PDGLE"/>
    <property type="match status" value="1"/>
</dbReference>
<keyword evidence="3 6" id="KW-0812">Transmembrane</keyword>
<feature type="domain" description="PDGLE" evidence="8">
    <location>
        <begin position="4"/>
        <end position="85"/>
    </location>
</feature>
<feature type="signal peptide" evidence="7">
    <location>
        <begin position="1"/>
        <end position="19"/>
    </location>
</feature>
<gene>
    <name evidence="9" type="ORF">A2462_02310</name>
</gene>
<keyword evidence="7" id="KW-0732">Signal</keyword>
<evidence type="ECO:0000256" key="6">
    <source>
        <dbReference type="SAM" id="Phobius"/>
    </source>
</evidence>
<name>A0A1F4TM31_UNCSA</name>
<keyword evidence="5 6" id="KW-0472">Membrane</keyword>
<evidence type="ECO:0000256" key="2">
    <source>
        <dbReference type="ARBA" id="ARBA00022475"/>
    </source>
</evidence>
<comment type="subcellular location">
    <subcellularLocation>
        <location evidence="1">Cell membrane</location>
    </subcellularLocation>
</comment>
<dbReference type="InterPro" id="IPR025937">
    <property type="entry name" value="PDGLE_dom"/>
</dbReference>
<evidence type="ECO:0000256" key="1">
    <source>
        <dbReference type="ARBA" id="ARBA00004236"/>
    </source>
</evidence>
<dbReference type="EMBL" id="MEUI01000030">
    <property type="protein sequence ID" value="OGC33657.1"/>
    <property type="molecule type" value="Genomic_DNA"/>
</dbReference>
<evidence type="ECO:0000256" key="5">
    <source>
        <dbReference type="ARBA" id="ARBA00023136"/>
    </source>
</evidence>
<reference evidence="9 10" key="1">
    <citation type="journal article" date="2016" name="Nat. Commun.">
        <title>Thousands of microbial genomes shed light on interconnected biogeochemical processes in an aquifer system.</title>
        <authorList>
            <person name="Anantharaman K."/>
            <person name="Brown C.T."/>
            <person name="Hug L.A."/>
            <person name="Sharon I."/>
            <person name="Castelle C.J."/>
            <person name="Probst A.J."/>
            <person name="Thomas B.C."/>
            <person name="Singh A."/>
            <person name="Wilkins M.J."/>
            <person name="Karaoz U."/>
            <person name="Brodie E.L."/>
            <person name="Williams K.H."/>
            <person name="Hubbard S.S."/>
            <person name="Banfield J.F."/>
        </authorList>
    </citation>
    <scope>NUCLEOTIDE SEQUENCE [LARGE SCALE GENOMIC DNA]</scope>
</reference>
<feature type="transmembrane region" description="Helical" evidence="6">
    <location>
        <begin position="63"/>
        <end position="83"/>
    </location>
</feature>
<evidence type="ECO:0000256" key="3">
    <source>
        <dbReference type="ARBA" id="ARBA00022692"/>
    </source>
</evidence>
<sequence length="94" mass="9994">MKKLFFVAVIIAIAAAFFASTHPDGLDFVSEQFGFAEKGLDHISPMPNYAVPFLTEGGTSTSLAGLAGIVIILAAFFLTAYVLKKKSSPIINKV</sequence>
<keyword evidence="4 6" id="KW-1133">Transmembrane helix</keyword>
<feature type="chain" id="PRO_5009514605" description="PDGLE domain-containing protein" evidence="7">
    <location>
        <begin position="20"/>
        <end position="94"/>
    </location>
</feature>